<evidence type="ECO:0000259" key="7">
    <source>
        <dbReference type="PROSITE" id="PS51900"/>
    </source>
</evidence>
<dbReference type="Gene3D" id="1.10.150.130">
    <property type="match status" value="1"/>
</dbReference>
<dbReference type="SUPFAM" id="SSF56349">
    <property type="entry name" value="DNA breaking-rejoining enzymes"/>
    <property type="match status" value="1"/>
</dbReference>
<dbReference type="PANTHER" id="PTHR30349">
    <property type="entry name" value="PHAGE INTEGRASE-RELATED"/>
    <property type="match status" value="1"/>
</dbReference>
<evidence type="ECO:0000256" key="3">
    <source>
        <dbReference type="ARBA" id="ARBA00023125"/>
    </source>
</evidence>
<dbReference type="InterPro" id="IPR011010">
    <property type="entry name" value="DNA_brk_join_enz"/>
</dbReference>
<dbReference type="InterPro" id="IPR002104">
    <property type="entry name" value="Integrase_catalytic"/>
</dbReference>
<dbReference type="AlphaFoldDB" id="A0A6C2U2P5"/>
<keyword evidence="9" id="KW-1185">Reference proteome</keyword>
<feature type="domain" description="Core-binding (CB)" evidence="7">
    <location>
        <begin position="3"/>
        <end position="96"/>
    </location>
</feature>
<dbReference type="InterPro" id="IPR010998">
    <property type="entry name" value="Integrase_recombinase_N"/>
</dbReference>
<dbReference type="GO" id="GO:0003677">
    <property type="term" value="F:DNA binding"/>
    <property type="evidence" value="ECO:0007669"/>
    <property type="project" value="UniProtKB-UniRule"/>
</dbReference>
<dbReference type="RefSeq" id="WP_168442228.1">
    <property type="nucleotide sequence ID" value="NZ_CAAHFG010000001.1"/>
</dbReference>
<dbReference type="Pfam" id="PF02899">
    <property type="entry name" value="Phage_int_SAM_1"/>
    <property type="match status" value="1"/>
</dbReference>
<dbReference type="PROSITE" id="PS51898">
    <property type="entry name" value="TYR_RECOMBINASE"/>
    <property type="match status" value="1"/>
</dbReference>
<proteinExistence type="predicted"/>
<evidence type="ECO:0000256" key="2">
    <source>
        <dbReference type="ARBA" id="ARBA00022908"/>
    </source>
</evidence>
<evidence type="ECO:0000259" key="6">
    <source>
        <dbReference type="PROSITE" id="PS51898"/>
    </source>
</evidence>
<evidence type="ECO:0000256" key="1">
    <source>
        <dbReference type="ARBA" id="ARBA00022829"/>
    </source>
</evidence>
<reference evidence="8 9" key="1">
    <citation type="submission" date="2019-04" db="EMBL/GenBank/DDBJ databases">
        <authorList>
            <person name="Van Vliet M D."/>
        </authorList>
    </citation>
    <scope>NUCLEOTIDE SEQUENCE [LARGE SCALE GENOMIC DNA]</scope>
    <source>
        <strain evidence="8 9">F1</strain>
    </source>
</reference>
<evidence type="ECO:0000313" key="9">
    <source>
        <dbReference type="Proteomes" id="UP000366872"/>
    </source>
</evidence>
<dbReference type="InterPro" id="IPR004107">
    <property type="entry name" value="Integrase_SAM-like_N"/>
</dbReference>
<keyword evidence="1" id="KW-0159">Chromosome partition</keyword>
<dbReference type="GO" id="GO:0007059">
    <property type="term" value="P:chromosome segregation"/>
    <property type="evidence" value="ECO:0007669"/>
    <property type="project" value="UniProtKB-KW"/>
</dbReference>
<dbReference type="InterPro" id="IPR050090">
    <property type="entry name" value="Tyrosine_recombinase_XerCD"/>
</dbReference>
<dbReference type="GO" id="GO:0006310">
    <property type="term" value="P:DNA recombination"/>
    <property type="evidence" value="ECO:0007669"/>
    <property type="project" value="UniProtKB-KW"/>
</dbReference>
<sequence>MNPSLSRLITSFFTSYLTNERGASQNTIAAYSDTLRLFIKHLCKQQNKLPEKLSVQMLDSKEVLDFLDHLEHDRGNSQSTRNQRLAAIKSFLHYAARENPELMLPNECIQAIRSKKTDHKPPPSLSVEQVRAILDSIDTSTLIGLRDKALIQLLYNTGARVQEIADLCIGDLRFENPATVTLTGKGKKTRTIPLWDETVQHIQAYLLAREHAGVHSDHLFLNNKREPITRFGIGRRIELHGKNAAEKSPSLNDLKITPHLFRHTTALHLIETGSDITIVKEWLGHADIKTTSQYIEVSVERKRKALEKLPPPGSGGPVEMPEWKELGIIEFLTSLSHNRKLCCDLPVPTSTGGYSSARFAT</sequence>
<dbReference type="EMBL" id="CAAHFG010000001">
    <property type="protein sequence ID" value="VGO14115.1"/>
    <property type="molecule type" value="Genomic_DNA"/>
</dbReference>
<organism evidence="8 9">
    <name type="scientific">Pontiella desulfatans</name>
    <dbReference type="NCBI Taxonomy" id="2750659"/>
    <lineage>
        <taxon>Bacteria</taxon>
        <taxon>Pseudomonadati</taxon>
        <taxon>Kiritimatiellota</taxon>
        <taxon>Kiritimatiellia</taxon>
        <taxon>Kiritimatiellales</taxon>
        <taxon>Pontiellaceae</taxon>
        <taxon>Pontiella</taxon>
    </lineage>
</organism>
<accession>A0A6C2U2P5</accession>
<dbReference type="Proteomes" id="UP000366872">
    <property type="component" value="Unassembled WGS sequence"/>
</dbReference>
<dbReference type="GO" id="GO:0015074">
    <property type="term" value="P:DNA integration"/>
    <property type="evidence" value="ECO:0007669"/>
    <property type="project" value="UniProtKB-KW"/>
</dbReference>
<dbReference type="Pfam" id="PF00589">
    <property type="entry name" value="Phage_integrase"/>
    <property type="match status" value="1"/>
</dbReference>
<feature type="domain" description="Tyr recombinase" evidence="6">
    <location>
        <begin position="120"/>
        <end position="307"/>
    </location>
</feature>
<name>A0A6C2U2P5_PONDE</name>
<dbReference type="Gene3D" id="1.10.443.10">
    <property type="entry name" value="Intergrase catalytic core"/>
    <property type="match status" value="1"/>
</dbReference>
<keyword evidence="4" id="KW-0233">DNA recombination</keyword>
<keyword evidence="3 5" id="KW-0238">DNA-binding</keyword>
<keyword evidence="2" id="KW-0229">DNA integration</keyword>
<dbReference type="InterPro" id="IPR044068">
    <property type="entry name" value="CB"/>
</dbReference>
<protein>
    <submittedName>
        <fullName evidence="8">Tyrosine recombinase XerD</fullName>
    </submittedName>
</protein>
<gene>
    <name evidence="8" type="primary">xerD_9</name>
    <name evidence="8" type="ORF">PDESU_02673</name>
</gene>
<evidence type="ECO:0000313" key="8">
    <source>
        <dbReference type="EMBL" id="VGO14115.1"/>
    </source>
</evidence>
<dbReference type="PANTHER" id="PTHR30349:SF81">
    <property type="entry name" value="TYROSINE RECOMBINASE XERC"/>
    <property type="match status" value="1"/>
</dbReference>
<dbReference type="PROSITE" id="PS51900">
    <property type="entry name" value="CB"/>
    <property type="match status" value="1"/>
</dbReference>
<evidence type="ECO:0000256" key="5">
    <source>
        <dbReference type="PROSITE-ProRule" id="PRU01248"/>
    </source>
</evidence>
<dbReference type="InterPro" id="IPR013762">
    <property type="entry name" value="Integrase-like_cat_sf"/>
</dbReference>
<evidence type="ECO:0000256" key="4">
    <source>
        <dbReference type="ARBA" id="ARBA00023172"/>
    </source>
</evidence>